<proteinExistence type="predicted"/>
<dbReference type="AlphaFoldDB" id="A0A1Y3AUH3"/>
<accession>A0A1Y3AUH3</accession>
<protein>
    <submittedName>
        <fullName evidence="2">Uncharacterized protein</fullName>
    </submittedName>
</protein>
<dbReference type="EMBL" id="MUJZ01057813">
    <property type="protein sequence ID" value="OTF72121.1"/>
    <property type="molecule type" value="Genomic_DNA"/>
</dbReference>
<organism evidence="2 3">
    <name type="scientific">Euroglyphus maynei</name>
    <name type="common">Mayne's house dust mite</name>
    <dbReference type="NCBI Taxonomy" id="6958"/>
    <lineage>
        <taxon>Eukaryota</taxon>
        <taxon>Metazoa</taxon>
        <taxon>Ecdysozoa</taxon>
        <taxon>Arthropoda</taxon>
        <taxon>Chelicerata</taxon>
        <taxon>Arachnida</taxon>
        <taxon>Acari</taxon>
        <taxon>Acariformes</taxon>
        <taxon>Sarcoptiformes</taxon>
        <taxon>Astigmata</taxon>
        <taxon>Psoroptidia</taxon>
        <taxon>Analgoidea</taxon>
        <taxon>Pyroglyphidae</taxon>
        <taxon>Pyroglyphinae</taxon>
        <taxon>Euroglyphus</taxon>
    </lineage>
</organism>
<comment type="caution">
    <text evidence="2">The sequence shown here is derived from an EMBL/GenBank/DDBJ whole genome shotgun (WGS) entry which is preliminary data.</text>
</comment>
<dbReference type="Proteomes" id="UP000194236">
    <property type="component" value="Unassembled WGS sequence"/>
</dbReference>
<feature type="compositionally biased region" description="Low complexity" evidence="1">
    <location>
        <begin position="10"/>
        <end position="22"/>
    </location>
</feature>
<feature type="region of interest" description="Disordered" evidence="1">
    <location>
        <begin position="1"/>
        <end position="22"/>
    </location>
</feature>
<feature type="non-terminal residue" evidence="2">
    <location>
        <position position="85"/>
    </location>
</feature>
<evidence type="ECO:0000256" key="1">
    <source>
        <dbReference type="SAM" id="MobiDB-lite"/>
    </source>
</evidence>
<gene>
    <name evidence="2" type="ORF">BLA29_012199</name>
</gene>
<dbReference type="OrthoDB" id="74705at2759"/>
<dbReference type="InterPro" id="IPR029016">
    <property type="entry name" value="GAF-like_dom_sf"/>
</dbReference>
<evidence type="ECO:0000313" key="2">
    <source>
        <dbReference type="EMBL" id="OTF72121.1"/>
    </source>
</evidence>
<reference evidence="2 3" key="1">
    <citation type="submission" date="2017-03" db="EMBL/GenBank/DDBJ databases">
        <title>Genome Survey of Euroglyphus maynei.</title>
        <authorList>
            <person name="Arlian L.G."/>
            <person name="Morgan M.S."/>
            <person name="Rider S.D."/>
        </authorList>
    </citation>
    <scope>NUCLEOTIDE SEQUENCE [LARGE SCALE GENOMIC DNA]</scope>
    <source>
        <strain evidence="2">Arlian Lab</strain>
        <tissue evidence="2">Whole body</tissue>
    </source>
</reference>
<name>A0A1Y3AUH3_EURMA</name>
<evidence type="ECO:0000313" key="3">
    <source>
        <dbReference type="Proteomes" id="UP000194236"/>
    </source>
</evidence>
<keyword evidence="3" id="KW-1185">Reference proteome</keyword>
<dbReference type="Gene3D" id="3.30.450.40">
    <property type="match status" value="1"/>
</dbReference>
<dbReference type="SUPFAM" id="SSF55781">
    <property type="entry name" value="GAF domain-like"/>
    <property type="match status" value="1"/>
</dbReference>
<sequence>MDPIDLINASSSSGNRSRQRSSIISLRSREQFESNNNNTNNMNECELIFELVKDICNDLDVKSLCHKILKNVSILTQADRCSLFL</sequence>